<dbReference type="InterPro" id="IPR006027">
    <property type="entry name" value="NusB_RsmB_TIM44"/>
</dbReference>
<dbReference type="PATRIC" id="fig|1543721.4.peg.3495"/>
<evidence type="ECO:0000256" key="3">
    <source>
        <dbReference type="ARBA" id="ARBA00022884"/>
    </source>
</evidence>
<keyword evidence="3 6" id="KW-0694">RNA-binding</keyword>
<proteinExistence type="inferred from homology"/>
<evidence type="ECO:0000313" key="9">
    <source>
        <dbReference type="Proteomes" id="UP000034410"/>
    </source>
</evidence>
<evidence type="ECO:0000313" key="8">
    <source>
        <dbReference type="EMBL" id="AKH21743.1"/>
    </source>
</evidence>
<dbReference type="GO" id="GO:0003723">
    <property type="term" value="F:RNA binding"/>
    <property type="evidence" value="ECO:0007669"/>
    <property type="project" value="UniProtKB-UniRule"/>
</dbReference>
<dbReference type="KEGG" id="seds:AAY24_16900"/>
<comment type="similarity">
    <text evidence="1 6">Belongs to the NusB family.</text>
</comment>
<reference evidence="8 9" key="1">
    <citation type="journal article" date="2015" name="Genome Announc.">
        <title>Complete Genome Sequence of Sedimenticola thiotaurini Strain SIP-G1, a Polyphosphate- and Polyhydroxyalkanoate-Accumulating Sulfur-Oxidizing Gammaproteobacterium Isolated from Salt Marsh Sediments.</title>
        <authorList>
            <person name="Flood B.E."/>
            <person name="Jones D.S."/>
            <person name="Bailey J.V."/>
        </authorList>
    </citation>
    <scope>NUCLEOTIDE SEQUENCE [LARGE SCALE GENOMIC DNA]</scope>
    <source>
        <strain evidence="8 9">SIP-G1</strain>
    </source>
</reference>
<evidence type="ECO:0000256" key="1">
    <source>
        <dbReference type="ARBA" id="ARBA00005952"/>
    </source>
</evidence>
<keyword evidence="9" id="KW-1185">Reference proteome</keyword>
<comment type="function">
    <text evidence="6">Involved in transcription antitermination. Required for transcription of ribosomal RNA (rRNA) genes. Binds specifically to the boxA antiterminator sequence of the ribosomal RNA (rrn) operons.</text>
</comment>
<dbReference type="GO" id="GO:0005829">
    <property type="term" value="C:cytosol"/>
    <property type="evidence" value="ECO:0007669"/>
    <property type="project" value="TreeGrafter"/>
</dbReference>
<protein>
    <recommendedName>
        <fullName evidence="6">Transcription antitermination protein NusB</fullName>
    </recommendedName>
    <alternativeName>
        <fullName evidence="6">Antitermination factor NusB</fullName>
    </alternativeName>
</protein>
<keyword evidence="4 6" id="KW-0805">Transcription regulation</keyword>
<evidence type="ECO:0000256" key="2">
    <source>
        <dbReference type="ARBA" id="ARBA00022814"/>
    </source>
</evidence>
<dbReference type="OrthoDB" id="9789556at2"/>
<dbReference type="RefSeq" id="WP_046860664.1">
    <property type="nucleotide sequence ID" value="NZ_CP011412.1"/>
</dbReference>
<dbReference type="Gene3D" id="1.10.940.10">
    <property type="entry name" value="NusB-like"/>
    <property type="match status" value="1"/>
</dbReference>
<dbReference type="SUPFAM" id="SSF48013">
    <property type="entry name" value="NusB-like"/>
    <property type="match status" value="1"/>
</dbReference>
<evidence type="ECO:0000256" key="5">
    <source>
        <dbReference type="ARBA" id="ARBA00023163"/>
    </source>
</evidence>
<dbReference type="AlphaFoldDB" id="A0A0F7K461"/>
<dbReference type="EMBL" id="CP011412">
    <property type="protein sequence ID" value="AKH21743.1"/>
    <property type="molecule type" value="Genomic_DNA"/>
</dbReference>
<dbReference type="InterPro" id="IPR011605">
    <property type="entry name" value="NusB_fam"/>
</dbReference>
<dbReference type="GO" id="GO:0031564">
    <property type="term" value="P:transcription antitermination"/>
    <property type="evidence" value="ECO:0007669"/>
    <property type="project" value="UniProtKB-KW"/>
</dbReference>
<accession>A0A0F7K461</accession>
<feature type="domain" description="NusB/RsmB/TIM44" evidence="7">
    <location>
        <begin position="7"/>
        <end position="131"/>
    </location>
</feature>
<dbReference type="PANTHER" id="PTHR11078:SF3">
    <property type="entry name" value="ANTITERMINATION NUSB DOMAIN-CONTAINING PROTEIN"/>
    <property type="match status" value="1"/>
</dbReference>
<dbReference type="InterPro" id="IPR035926">
    <property type="entry name" value="NusB-like_sf"/>
</dbReference>
<dbReference type="PANTHER" id="PTHR11078">
    <property type="entry name" value="N UTILIZATION SUBSTANCE PROTEIN B-RELATED"/>
    <property type="match status" value="1"/>
</dbReference>
<evidence type="ECO:0000256" key="6">
    <source>
        <dbReference type="HAMAP-Rule" id="MF_00073"/>
    </source>
</evidence>
<dbReference type="NCBIfam" id="TIGR01951">
    <property type="entry name" value="nusB"/>
    <property type="match status" value="1"/>
</dbReference>
<organism evidence="8 9">
    <name type="scientific">Sedimenticola thiotaurini</name>
    <dbReference type="NCBI Taxonomy" id="1543721"/>
    <lineage>
        <taxon>Bacteria</taxon>
        <taxon>Pseudomonadati</taxon>
        <taxon>Pseudomonadota</taxon>
        <taxon>Gammaproteobacteria</taxon>
        <taxon>Chromatiales</taxon>
        <taxon>Sedimenticolaceae</taxon>
        <taxon>Sedimenticola</taxon>
    </lineage>
</organism>
<dbReference type="HAMAP" id="MF_00073">
    <property type="entry name" value="NusB"/>
    <property type="match status" value="1"/>
</dbReference>
<gene>
    <name evidence="6" type="primary">nusB</name>
    <name evidence="8" type="ORF">AAY24_16900</name>
</gene>
<dbReference type="CDD" id="cd00619">
    <property type="entry name" value="Terminator_NusB"/>
    <property type="match status" value="1"/>
</dbReference>
<evidence type="ECO:0000256" key="4">
    <source>
        <dbReference type="ARBA" id="ARBA00023015"/>
    </source>
</evidence>
<evidence type="ECO:0000259" key="7">
    <source>
        <dbReference type="Pfam" id="PF01029"/>
    </source>
</evidence>
<keyword evidence="2 6" id="KW-0889">Transcription antitermination</keyword>
<sequence length="140" mass="16127">MSKKRSQARHYAVQAIYQWQVAGQDIKDIRNQFVADLEADSFELAYFEALLHGVPAHLDELDKLLEPYLDRSIESVDPVERAILRLAAFELQYQLEVPYKVVINESIELSKVFGAEQGHKYVNGVLDKLARQVRKGELKR</sequence>
<dbReference type="GO" id="GO:0006353">
    <property type="term" value="P:DNA-templated transcription termination"/>
    <property type="evidence" value="ECO:0007669"/>
    <property type="project" value="UniProtKB-UniRule"/>
</dbReference>
<name>A0A0F7K461_9GAMM</name>
<dbReference type="Proteomes" id="UP000034410">
    <property type="component" value="Chromosome"/>
</dbReference>
<dbReference type="Pfam" id="PF01029">
    <property type="entry name" value="NusB"/>
    <property type="match status" value="1"/>
</dbReference>
<keyword evidence="5 6" id="KW-0804">Transcription</keyword>